<comment type="caution">
    <text evidence="1">The sequence shown here is derived from an EMBL/GenBank/DDBJ whole genome shotgun (WGS) entry which is preliminary data.</text>
</comment>
<sequence>MVMMARGRGGALGAVAAMAAAALALTTAPAVSAACRCVGPPSMLTSYFREGIDSVVIATPQRIVSDAGGSRRTYALLGGPYPVNTTAYKGCPRKLERFTVHGPGSSCAMTLTLGEPVLLFLTATRRVGPCDYTVPVASLTAGDIAFLARRSACGGCAVGFPAPCPGPPCSWSRPCDASGRCENNYCGGCSAEWYRPDGKPQVCSSGGGWGGWYPASTPSPSPTPVRTRPAYLSLGMGGGGLPK</sequence>
<evidence type="ECO:0000313" key="2">
    <source>
        <dbReference type="Proteomes" id="UP000798662"/>
    </source>
</evidence>
<accession>A0ACC3BW61</accession>
<dbReference type="EMBL" id="CM020618">
    <property type="protein sequence ID" value="KAK1862132.1"/>
    <property type="molecule type" value="Genomic_DNA"/>
</dbReference>
<evidence type="ECO:0000313" key="1">
    <source>
        <dbReference type="EMBL" id="KAK1862132.1"/>
    </source>
</evidence>
<dbReference type="Proteomes" id="UP000798662">
    <property type="component" value="Chromosome 1"/>
</dbReference>
<organism evidence="1 2">
    <name type="scientific">Pyropia yezoensis</name>
    <name type="common">Susabi-nori</name>
    <name type="synonym">Porphyra yezoensis</name>
    <dbReference type="NCBI Taxonomy" id="2788"/>
    <lineage>
        <taxon>Eukaryota</taxon>
        <taxon>Rhodophyta</taxon>
        <taxon>Bangiophyceae</taxon>
        <taxon>Bangiales</taxon>
        <taxon>Bangiaceae</taxon>
        <taxon>Pyropia</taxon>
    </lineage>
</organism>
<name>A0ACC3BW61_PYRYE</name>
<gene>
    <name evidence="1" type="ORF">I4F81_004708</name>
</gene>
<proteinExistence type="predicted"/>
<keyword evidence="2" id="KW-1185">Reference proteome</keyword>
<reference evidence="1" key="1">
    <citation type="submission" date="2019-11" db="EMBL/GenBank/DDBJ databases">
        <title>Nori genome reveals adaptations in red seaweeds to the harsh intertidal environment.</title>
        <authorList>
            <person name="Wang D."/>
            <person name="Mao Y."/>
        </authorList>
    </citation>
    <scope>NUCLEOTIDE SEQUENCE</scope>
    <source>
        <tissue evidence="1">Gametophyte</tissue>
    </source>
</reference>
<protein>
    <submittedName>
        <fullName evidence="1">Uncharacterized protein</fullName>
    </submittedName>
</protein>